<dbReference type="InterPro" id="IPR051053">
    <property type="entry name" value="ECH/Chromodomain_protein"/>
</dbReference>
<name>A0A7W9JL37_9MICC</name>
<protein>
    <submittedName>
        <fullName evidence="4">2-(1,2-epoxy-1,2-dihydrophenyl)acetyl-CoA isomerase</fullName>
        <ecNumber evidence="4">5.3.3.18</ecNumber>
    </submittedName>
</protein>
<reference evidence="4 5" key="1">
    <citation type="submission" date="2020-08" db="EMBL/GenBank/DDBJ databases">
        <title>Sequencing the genomes of 1000 actinobacteria strains.</title>
        <authorList>
            <person name="Klenk H.-P."/>
        </authorList>
    </citation>
    <scope>NUCLEOTIDE SEQUENCE [LARGE SCALE GENOMIC DNA]</scope>
    <source>
        <strain evidence="4 5">DSM 17945</strain>
    </source>
</reference>
<dbReference type="RefSeq" id="WP_184173547.1">
    <property type="nucleotide sequence ID" value="NZ_BAABAG010000006.1"/>
</dbReference>
<accession>A0A7W9JL37</accession>
<evidence type="ECO:0000256" key="1">
    <source>
        <dbReference type="ARBA" id="ARBA00004275"/>
    </source>
</evidence>
<keyword evidence="3 4" id="KW-0413">Isomerase</keyword>
<gene>
    <name evidence="4" type="ORF">HDA33_002396</name>
</gene>
<sequence>MTTAPTPSSADDAPAVLVETRPGVVRLTLNRPAKGNALGLTMAREVLAAIAAAEADESVHVLTLTGAGRIFCGGGDVQAMAASPAGPERRTMIQELGEAAGEVAVALTGSRLLVLAGVNGTAAGAGLGLMLGGDVVLVREDAQLVTAFSALGMTPDTGVSYWLPRVLGPVRATQLLLGGRRLNGAEAVAWGLATEAVAGDAFAARLAELEDELVAGPAHTYGPTKALARGADVEALRAHVRQEAASIAAASEHPEAVRRVEAFAGQ</sequence>
<dbReference type="SUPFAM" id="SSF52096">
    <property type="entry name" value="ClpP/crotonase"/>
    <property type="match status" value="1"/>
</dbReference>
<organism evidence="4 5">
    <name type="scientific">Micrococcus endophyticus</name>
    <dbReference type="NCBI Taxonomy" id="455343"/>
    <lineage>
        <taxon>Bacteria</taxon>
        <taxon>Bacillati</taxon>
        <taxon>Actinomycetota</taxon>
        <taxon>Actinomycetes</taxon>
        <taxon>Micrococcales</taxon>
        <taxon>Micrococcaceae</taxon>
        <taxon>Micrococcus</taxon>
    </lineage>
</organism>
<evidence type="ECO:0000256" key="2">
    <source>
        <dbReference type="ARBA" id="ARBA00023140"/>
    </source>
</evidence>
<comment type="subcellular location">
    <subcellularLocation>
        <location evidence="1">Peroxisome</location>
    </subcellularLocation>
</comment>
<dbReference type="PANTHER" id="PTHR43684">
    <property type="match status" value="1"/>
</dbReference>
<dbReference type="CDD" id="cd06558">
    <property type="entry name" value="crotonase-like"/>
    <property type="match status" value="1"/>
</dbReference>
<dbReference type="PANTHER" id="PTHR43684:SF1">
    <property type="entry name" value="ENOYL-COA DELTA ISOMERASE 2"/>
    <property type="match status" value="1"/>
</dbReference>
<dbReference type="InterPro" id="IPR029045">
    <property type="entry name" value="ClpP/crotonase-like_dom_sf"/>
</dbReference>
<evidence type="ECO:0000313" key="5">
    <source>
        <dbReference type="Proteomes" id="UP000567246"/>
    </source>
</evidence>
<dbReference type="EC" id="5.3.3.18" evidence="4"/>
<evidence type="ECO:0000256" key="3">
    <source>
        <dbReference type="ARBA" id="ARBA00023235"/>
    </source>
</evidence>
<dbReference type="InterPro" id="IPR001753">
    <property type="entry name" value="Enoyl-CoA_hydra/iso"/>
</dbReference>
<dbReference type="AlphaFoldDB" id="A0A7W9JL37"/>
<evidence type="ECO:0000313" key="4">
    <source>
        <dbReference type="EMBL" id="MBB5849832.1"/>
    </source>
</evidence>
<dbReference type="EMBL" id="JACHMW010000001">
    <property type="protein sequence ID" value="MBB5849832.1"/>
    <property type="molecule type" value="Genomic_DNA"/>
</dbReference>
<comment type="caution">
    <text evidence="4">The sequence shown here is derived from an EMBL/GenBank/DDBJ whole genome shotgun (WGS) entry which is preliminary data.</text>
</comment>
<keyword evidence="2" id="KW-0576">Peroxisome</keyword>
<dbReference type="GO" id="GO:0004165">
    <property type="term" value="F:delta(3)-delta(2)-enoyl-CoA isomerase activity"/>
    <property type="evidence" value="ECO:0007669"/>
    <property type="project" value="UniProtKB-ARBA"/>
</dbReference>
<keyword evidence="5" id="KW-1185">Reference proteome</keyword>
<dbReference type="Proteomes" id="UP000567246">
    <property type="component" value="Unassembled WGS sequence"/>
</dbReference>
<dbReference type="Gene3D" id="3.90.226.10">
    <property type="entry name" value="2-enoyl-CoA Hydratase, Chain A, domain 1"/>
    <property type="match status" value="1"/>
</dbReference>
<proteinExistence type="predicted"/>
<dbReference type="Pfam" id="PF00378">
    <property type="entry name" value="ECH_1"/>
    <property type="match status" value="1"/>
</dbReference>